<feature type="domain" description="PASTA" evidence="13">
    <location>
        <begin position="416"/>
        <end position="484"/>
    </location>
</feature>
<dbReference type="Pfam" id="PF03793">
    <property type="entry name" value="PASTA"/>
    <property type="match status" value="3"/>
</dbReference>
<feature type="domain" description="PASTA" evidence="13">
    <location>
        <begin position="557"/>
        <end position="623"/>
    </location>
</feature>
<feature type="region of interest" description="Disordered" evidence="10">
    <location>
        <begin position="299"/>
        <end position="356"/>
    </location>
</feature>
<feature type="domain" description="Protein kinase" evidence="12">
    <location>
        <begin position="13"/>
        <end position="272"/>
    </location>
</feature>
<dbReference type="GO" id="GO:0005524">
    <property type="term" value="F:ATP binding"/>
    <property type="evidence" value="ECO:0007669"/>
    <property type="project" value="UniProtKB-UniRule"/>
</dbReference>
<dbReference type="CDD" id="cd14014">
    <property type="entry name" value="STKc_PknB_like"/>
    <property type="match status" value="1"/>
</dbReference>
<dbReference type="GO" id="GO:0106310">
    <property type="term" value="F:protein serine kinase activity"/>
    <property type="evidence" value="ECO:0007669"/>
    <property type="project" value="RHEA"/>
</dbReference>
<gene>
    <name evidence="14" type="primary">prkC</name>
    <name evidence="14" type="ORF">ERS852407_00487</name>
</gene>
<evidence type="ECO:0000256" key="2">
    <source>
        <dbReference type="ARBA" id="ARBA00022527"/>
    </source>
</evidence>
<dbReference type="Gene3D" id="3.30.10.20">
    <property type="match status" value="3"/>
</dbReference>
<evidence type="ECO:0000256" key="9">
    <source>
        <dbReference type="PROSITE-ProRule" id="PRU10141"/>
    </source>
</evidence>
<dbReference type="PROSITE" id="PS00108">
    <property type="entry name" value="PROTEIN_KINASE_ST"/>
    <property type="match status" value="1"/>
</dbReference>
<evidence type="ECO:0000256" key="8">
    <source>
        <dbReference type="ARBA" id="ARBA00048679"/>
    </source>
</evidence>
<evidence type="ECO:0000256" key="4">
    <source>
        <dbReference type="ARBA" id="ARBA00022741"/>
    </source>
</evidence>
<evidence type="ECO:0000259" key="13">
    <source>
        <dbReference type="PROSITE" id="PS51178"/>
    </source>
</evidence>
<dbReference type="InterPro" id="IPR005543">
    <property type="entry name" value="PASTA_dom"/>
</dbReference>
<name>A0A173XNT7_9FIRM</name>
<dbReference type="PANTHER" id="PTHR43289:SF34">
    <property type="entry name" value="SERINE_THREONINE-PROTEIN KINASE YBDM-RELATED"/>
    <property type="match status" value="1"/>
</dbReference>
<evidence type="ECO:0000256" key="11">
    <source>
        <dbReference type="SAM" id="Phobius"/>
    </source>
</evidence>
<comment type="catalytic activity">
    <reaction evidence="7">
        <text>L-threonyl-[protein] + ATP = O-phospho-L-threonyl-[protein] + ADP + H(+)</text>
        <dbReference type="Rhea" id="RHEA:46608"/>
        <dbReference type="Rhea" id="RHEA-COMP:11060"/>
        <dbReference type="Rhea" id="RHEA-COMP:11605"/>
        <dbReference type="ChEBI" id="CHEBI:15378"/>
        <dbReference type="ChEBI" id="CHEBI:30013"/>
        <dbReference type="ChEBI" id="CHEBI:30616"/>
        <dbReference type="ChEBI" id="CHEBI:61977"/>
        <dbReference type="ChEBI" id="CHEBI:456216"/>
        <dbReference type="EC" id="2.7.11.1"/>
    </reaction>
</comment>
<dbReference type="InterPro" id="IPR017441">
    <property type="entry name" value="Protein_kinase_ATP_BS"/>
</dbReference>
<dbReference type="EMBL" id="CYZE01000001">
    <property type="protein sequence ID" value="CUN53552.1"/>
    <property type="molecule type" value="Genomic_DNA"/>
</dbReference>
<keyword evidence="11" id="KW-0812">Transmembrane</keyword>
<evidence type="ECO:0000313" key="14">
    <source>
        <dbReference type="EMBL" id="CUN53552.1"/>
    </source>
</evidence>
<evidence type="ECO:0000256" key="3">
    <source>
        <dbReference type="ARBA" id="ARBA00022679"/>
    </source>
</evidence>
<dbReference type="InterPro" id="IPR000719">
    <property type="entry name" value="Prot_kinase_dom"/>
</dbReference>
<accession>A0A173XNT7</accession>
<dbReference type="SUPFAM" id="SSF56112">
    <property type="entry name" value="Protein kinase-like (PK-like)"/>
    <property type="match status" value="1"/>
</dbReference>
<feature type="compositionally biased region" description="Polar residues" evidence="10">
    <location>
        <begin position="303"/>
        <end position="322"/>
    </location>
</feature>
<dbReference type="CDD" id="cd06577">
    <property type="entry name" value="PASTA_pknB"/>
    <property type="match status" value="3"/>
</dbReference>
<dbReference type="InterPro" id="IPR008271">
    <property type="entry name" value="Ser/Thr_kinase_AS"/>
</dbReference>
<dbReference type="Proteomes" id="UP000095651">
    <property type="component" value="Unassembled WGS sequence"/>
</dbReference>
<reference evidence="14 15" key="1">
    <citation type="submission" date="2015-09" db="EMBL/GenBank/DDBJ databases">
        <authorList>
            <consortium name="Pathogen Informatics"/>
        </authorList>
    </citation>
    <scope>NUCLEOTIDE SEQUENCE [LARGE SCALE GENOMIC DNA]</scope>
    <source>
        <strain evidence="14 15">2789STDY5608850</strain>
    </source>
</reference>
<keyword evidence="2 14" id="KW-0723">Serine/threonine-protein kinase</keyword>
<keyword evidence="4 9" id="KW-0547">Nucleotide-binding</keyword>
<feature type="transmembrane region" description="Helical" evidence="11">
    <location>
        <begin position="366"/>
        <end position="386"/>
    </location>
</feature>
<evidence type="ECO:0000256" key="6">
    <source>
        <dbReference type="ARBA" id="ARBA00022840"/>
    </source>
</evidence>
<dbReference type="SMART" id="SM00220">
    <property type="entry name" value="S_TKc"/>
    <property type="match status" value="1"/>
</dbReference>
<evidence type="ECO:0000256" key="1">
    <source>
        <dbReference type="ARBA" id="ARBA00012513"/>
    </source>
</evidence>
<dbReference type="Gene3D" id="1.10.510.10">
    <property type="entry name" value="Transferase(Phosphotransferase) domain 1"/>
    <property type="match status" value="1"/>
</dbReference>
<protein>
    <recommendedName>
        <fullName evidence="1">non-specific serine/threonine protein kinase</fullName>
        <ecNumber evidence="1">2.7.11.1</ecNumber>
    </recommendedName>
</protein>
<dbReference type="PROSITE" id="PS51178">
    <property type="entry name" value="PASTA"/>
    <property type="match status" value="2"/>
</dbReference>
<proteinExistence type="predicted"/>
<dbReference type="AlphaFoldDB" id="A0A173XNT7"/>
<comment type="catalytic activity">
    <reaction evidence="8">
        <text>L-seryl-[protein] + ATP = O-phospho-L-seryl-[protein] + ADP + H(+)</text>
        <dbReference type="Rhea" id="RHEA:17989"/>
        <dbReference type="Rhea" id="RHEA-COMP:9863"/>
        <dbReference type="Rhea" id="RHEA-COMP:11604"/>
        <dbReference type="ChEBI" id="CHEBI:15378"/>
        <dbReference type="ChEBI" id="CHEBI:29999"/>
        <dbReference type="ChEBI" id="CHEBI:30616"/>
        <dbReference type="ChEBI" id="CHEBI:83421"/>
        <dbReference type="ChEBI" id="CHEBI:456216"/>
        <dbReference type="EC" id="2.7.11.1"/>
    </reaction>
</comment>
<dbReference type="FunFam" id="1.10.510.10:FF:000021">
    <property type="entry name" value="Serine/threonine protein kinase"/>
    <property type="match status" value="1"/>
</dbReference>
<organism evidence="14 15">
    <name type="scientific">Hungatella hathewayi</name>
    <dbReference type="NCBI Taxonomy" id="154046"/>
    <lineage>
        <taxon>Bacteria</taxon>
        <taxon>Bacillati</taxon>
        <taxon>Bacillota</taxon>
        <taxon>Clostridia</taxon>
        <taxon>Lachnospirales</taxon>
        <taxon>Lachnospiraceae</taxon>
        <taxon>Hungatella</taxon>
    </lineage>
</organism>
<keyword evidence="6 9" id="KW-0067">ATP-binding</keyword>
<evidence type="ECO:0000259" key="12">
    <source>
        <dbReference type="PROSITE" id="PS50011"/>
    </source>
</evidence>
<dbReference type="FunFam" id="3.30.200.20:FF:000035">
    <property type="entry name" value="Serine/threonine protein kinase Stk1"/>
    <property type="match status" value="1"/>
</dbReference>
<dbReference type="PROSITE" id="PS50011">
    <property type="entry name" value="PROTEIN_KINASE_DOM"/>
    <property type="match status" value="1"/>
</dbReference>
<dbReference type="PANTHER" id="PTHR43289">
    <property type="entry name" value="MITOGEN-ACTIVATED PROTEIN KINASE KINASE KINASE 20-RELATED"/>
    <property type="match status" value="1"/>
</dbReference>
<dbReference type="GO" id="GO:0004674">
    <property type="term" value="F:protein serine/threonine kinase activity"/>
    <property type="evidence" value="ECO:0007669"/>
    <property type="project" value="UniProtKB-KW"/>
</dbReference>
<evidence type="ECO:0000313" key="15">
    <source>
        <dbReference type="Proteomes" id="UP000095651"/>
    </source>
</evidence>
<dbReference type="Gene3D" id="3.30.200.20">
    <property type="entry name" value="Phosphorylase Kinase, domain 1"/>
    <property type="match status" value="1"/>
</dbReference>
<dbReference type="PROSITE" id="PS00107">
    <property type="entry name" value="PROTEIN_KINASE_ATP"/>
    <property type="match status" value="1"/>
</dbReference>
<dbReference type="RefSeq" id="WP_055652850.1">
    <property type="nucleotide sequence ID" value="NZ_CABIXC010000001.1"/>
</dbReference>
<evidence type="ECO:0000256" key="7">
    <source>
        <dbReference type="ARBA" id="ARBA00047899"/>
    </source>
</evidence>
<keyword evidence="11" id="KW-0472">Membrane</keyword>
<keyword evidence="3 14" id="KW-0808">Transferase</keyword>
<evidence type="ECO:0000256" key="10">
    <source>
        <dbReference type="SAM" id="MobiDB-lite"/>
    </source>
</evidence>
<dbReference type="SMART" id="SM00740">
    <property type="entry name" value="PASTA"/>
    <property type="match status" value="3"/>
</dbReference>
<feature type="binding site" evidence="9">
    <location>
        <position position="42"/>
    </location>
    <ligand>
        <name>ATP</name>
        <dbReference type="ChEBI" id="CHEBI:30616"/>
    </ligand>
</feature>
<keyword evidence="5 14" id="KW-0418">Kinase</keyword>
<dbReference type="Pfam" id="PF00069">
    <property type="entry name" value="Pkinase"/>
    <property type="match status" value="1"/>
</dbReference>
<feature type="compositionally biased region" description="Basic and acidic residues" evidence="10">
    <location>
        <begin position="326"/>
        <end position="336"/>
    </location>
</feature>
<evidence type="ECO:0000256" key="5">
    <source>
        <dbReference type="ARBA" id="ARBA00022777"/>
    </source>
</evidence>
<dbReference type="EC" id="2.7.11.1" evidence="1"/>
<dbReference type="InterPro" id="IPR011009">
    <property type="entry name" value="Kinase-like_dom_sf"/>
</dbReference>
<sequence length="729" mass="78617">MILRPGTFLQDRYEILDKIGSGGMSDVYKALCHKLKRQVAIKVLKEEFSSDSGFVSKFKMEAQAAARLSHPNIVNVYDVVDEGTLHYIVMELIEGITLKNYILKKGCLDSKEAIGIAIQVAQGIAAAHEQGIVHRDIKPQNIIIARDGKVKVADFGIARAASTQTLSATAMGSVHYISPEQARGGYSDARSDIYSLGITMYEMAAGRVPFEGENTVTVALAHLEDPITPPSYYNQEIPVGFENIILKCTEKKPEYRYGSMQEVIADLRRALVTPDENFVQASAPSMDTSQTVIIGAPELEQIRSGSGRRNQPEPQQNRNSRYGNEPVRERQPEHRSSRNTGTAGGPSGRTKRREPDEEINPGIEKLLTAAGIVVAVLIVIVLIFLVTRLGGLFRSGTPKETETTVETTIPEETTLGEKQTTMPEVEGLAEDIARQKLRENGGLDMKIGDYEFSDTVKKGDVITQTPKAGEIVDKYSAVSVVISNGPEHPEIDLTTLGLDSLTAEAAKSLLEGKGFVVNLQNQSSDTVESGKIISYSPDKAKEGAVISVIASTGPALTNPVTVPDITGKGEEVGEEMLADLGLVSGTVTKETSEEVPVGTIIRQAIAPNTQVEGGTAIDYVVSSGSAEQAKYKYLASIEKSYPLQNLIGPGSASTQLNIKIQLKQTVNGKDEVRDLMGPVTITGDQQLPVVFKNIEGAYGVTSGEVQIVNVDTGEVINSYPVTFVPIPQS</sequence>
<dbReference type="NCBIfam" id="NF033483">
    <property type="entry name" value="PknB_PASTA_kin"/>
    <property type="match status" value="1"/>
</dbReference>
<keyword evidence="11" id="KW-1133">Transmembrane helix</keyword>